<dbReference type="PANTHER" id="PTHR46298:SF1">
    <property type="entry name" value="ANDROGLOBIN"/>
    <property type="match status" value="1"/>
</dbReference>
<dbReference type="Proteomes" id="UP000694560">
    <property type="component" value="Unplaced"/>
</dbReference>
<organism evidence="1 2">
    <name type="scientific">Malurus cyaneus samueli</name>
    <dbReference type="NCBI Taxonomy" id="2593467"/>
    <lineage>
        <taxon>Eukaryota</taxon>
        <taxon>Metazoa</taxon>
        <taxon>Chordata</taxon>
        <taxon>Craniata</taxon>
        <taxon>Vertebrata</taxon>
        <taxon>Euteleostomi</taxon>
        <taxon>Archelosauria</taxon>
        <taxon>Archosauria</taxon>
        <taxon>Dinosauria</taxon>
        <taxon>Saurischia</taxon>
        <taxon>Theropoda</taxon>
        <taxon>Coelurosauria</taxon>
        <taxon>Aves</taxon>
        <taxon>Neognathae</taxon>
        <taxon>Neoaves</taxon>
        <taxon>Telluraves</taxon>
        <taxon>Australaves</taxon>
        <taxon>Passeriformes</taxon>
        <taxon>Meliphagoidea</taxon>
        <taxon>Maluridae</taxon>
        <taxon>Malurus</taxon>
    </lineage>
</organism>
<dbReference type="OrthoDB" id="9374162at2759"/>
<dbReference type="InterPro" id="IPR038765">
    <property type="entry name" value="Papain-like_cys_pep_sf"/>
</dbReference>
<reference evidence="1" key="1">
    <citation type="submission" date="2025-08" db="UniProtKB">
        <authorList>
            <consortium name="Ensembl"/>
        </authorList>
    </citation>
    <scope>IDENTIFICATION</scope>
</reference>
<evidence type="ECO:0008006" key="3">
    <source>
        <dbReference type="Google" id="ProtNLM"/>
    </source>
</evidence>
<evidence type="ECO:0000313" key="2">
    <source>
        <dbReference type="Proteomes" id="UP000694560"/>
    </source>
</evidence>
<protein>
    <recommendedName>
        <fullName evidence="3">Androglobin</fullName>
    </recommendedName>
</protein>
<dbReference type="Ensembl" id="ENSMCST00000011211.1">
    <property type="protein sequence ID" value="ENSMCSP00000010925.1"/>
    <property type="gene ID" value="ENSMCSG00000007730.1"/>
</dbReference>
<name>A0A8C5TPP2_9PASS</name>
<accession>A0A8C5TPP2</accession>
<sequence>MANSFWLFKANKSYKRKESLQMDEVPTPCKVPAPNEKWKFPIWPEWNDADINAEKWDLGKAAKEKFGKGQIPVSCPGFDDPEGKIKLPPSFKVHSWKRPQEFLGKEVPVVVQNETSFDLISANEHIFCNELMRWIVSEIYAVWRIYNVNSLTNEASTLFWKPWEHIYALCKATKEHVPLYNKFGKYVIKLYWMVSNFLQQYINMMH</sequence>
<dbReference type="PANTHER" id="PTHR46298">
    <property type="entry name" value="ANDROGLOBIN"/>
    <property type="match status" value="1"/>
</dbReference>
<proteinExistence type="predicted"/>
<dbReference type="AlphaFoldDB" id="A0A8C5TPP2"/>
<keyword evidence="2" id="KW-1185">Reference proteome</keyword>
<dbReference type="SUPFAM" id="SSF54001">
    <property type="entry name" value="Cysteine proteinases"/>
    <property type="match status" value="1"/>
</dbReference>
<evidence type="ECO:0000313" key="1">
    <source>
        <dbReference type="Ensembl" id="ENSMCSP00000010925.1"/>
    </source>
</evidence>
<dbReference type="InterPro" id="IPR053033">
    <property type="entry name" value="Androglobin-like"/>
</dbReference>
<reference evidence="1" key="2">
    <citation type="submission" date="2025-09" db="UniProtKB">
        <authorList>
            <consortium name="Ensembl"/>
        </authorList>
    </citation>
    <scope>IDENTIFICATION</scope>
</reference>